<proteinExistence type="predicted"/>
<organism evidence="3 4">
    <name type="scientific">Chiloscyllium punctatum</name>
    <name type="common">Brownbanded bambooshark</name>
    <name type="synonym">Hemiscyllium punctatum</name>
    <dbReference type="NCBI Taxonomy" id="137246"/>
    <lineage>
        <taxon>Eukaryota</taxon>
        <taxon>Metazoa</taxon>
        <taxon>Chordata</taxon>
        <taxon>Craniata</taxon>
        <taxon>Vertebrata</taxon>
        <taxon>Chondrichthyes</taxon>
        <taxon>Elasmobranchii</taxon>
        <taxon>Galeomorphii</taxon>
        <taxon>Galeoidea</taxon>
        <taxon>Orectolobiformes</taxon>
        <taxon>Hemiscylliidae</taxon>
        <taxon>Chiloscyllium</taxon>
    </lineage>
</organism>
<feature type="region of interest" description="Disordered" evidence="1">
    <location>
        <begin position="1"/>
        <end position="29"/>
    </location>
</feature>
<feature type="domain" description="Thioredoxin" evidence="2">
    <location>
        <begin position="29"/>
        <end position="62"/>
    </location>
</feature>
<keyword evidence="4" id="KW-1185">Reference proteome</keyword>
<reference evidence="3 4" key="1">
    <citation type="journal article" date="2018" name="Nat. Ecol. Evol.">
        <title>Shark genomes provide insights into elasmobranch evolution and the origin of vertebrates.</title>
        <authorList>
            <person name="Hara Y"/>
            <person name="Yamaguchi K"/>
            <person name="Onimaru K"/>
            <person name="Kadota M"/>
            <person name="Koyanagi M"/>
            <person name="Keeley SD"/>
            <person name="Tatsumi K"/>
            <person name="Tanaka K"/>
            <person name="Motone F"/>
            <person name="Kageyama Y"/>
            <person name="Nozu R"/>
            <person name="Adachi N"/>
            <person name="Nishimura O"/>
            <person name="Nakagawa R"/>
            <person name="Tanegashima C"/>
            <person name="Kiyatake I"/>
            <person name="Matsumoto R"/>
            <person name="Murakumo K"/>
            <person name="Nishida K"/>
            <person name="Terakita A"/>
            <person name="Kuratani S"/>
            <person name="Sato K"/>
            <person name="Hyodo S Kuraku.S."/>
        </authorList>
    </citation>
    <scope>NUCLEOTIDE SEQUENCE [LARGE SCALE GENOMIC DNA]</scope>
</reference>
<evidence type="ECO:0000256" key="1">
    <source>
        <dbReference type="SAM" id="MobiDB-lite"/>
    </source>
</evidence>
<dbReference type="STRING" id="137246.A0A401TD50"/>
<gene>
    <name evidence="3" type="ORF">chiPu_0024941</name>
</gene>
<accession>A0A401TD50</accession>
<dbReference type="Proteomes" id="UP000287033">
    <property type="component" value="Unassembled WGS sequence"/>
</dbReference>
<dbReference type="OrthoDB" id="20229at2759"/>
<dbReference type="InterPro" id="IPR036249">
    <property type="entry name" value="Thioredoxin-like_sf"/>
</dbReference>
<evidence type="ECO:0000313" key="4">
    <source>
        <dbReference type="Proteomes" id="UP000287033"/>
    </source>
</evidence>
<dbReference type="Pfam" id="PF00085">
    <property type="entry name" value="Thioredoxin"/>
    <property type="match status" value="1"/>
</dbReference>
<evidence type="ECO:0000313" key="3">
    <source>
        <dbReference type="EMBL" id="GCC40578.1"/>
    </source>
</evidence>
<feature type="compositionally biased region" description="Basic and acidic residues" evidence="1">
    <location>
        <begin position="1"/>
        <end position="17"/>
    </location>
</feature>
<feature type="non-terminal residue" evidence="3">
    <location>
        <position position="64"/>
    </location>
</feature>
<evidence type="ECO:0000259" key="2">
    <source>
        <dbReference type="Pfam" id="PF00085"/>
    </source>
</evidence>
<dbReference type="InterPro" id="IPR013766">
    <property type="entry name" value="Thioredoxin_domain"/>
</dbReference>
<dbReference type="AlphaFoldDB" id="A0A401TD50"/>
<sequence length="64" mass="7322">MSGWVEHENIAESRLCPDPDLLPSPSDGQEELQKDKRVIWLVEFFANWSPECQSFAPVYADLSL</sequence>
<dbReference type="Gene3D" id="3.40.30.10">
    <property type="entry name" value="Glutaredoxin"/>
    <property type="match status" value="1"/>
</dbReference>
<feature type="compositionally biased region" description="Low complexity" evidence="1">
    <location>
        <begin position="18"/>
        <end position="27"/>
    </location>
</feature>
<dbReference type="EMBL" id="BEZZ01049199">
    <property type="protein sequence ID" value="GCC40578.1"/>
    <property type="molecule type" value="Genomic_DNA"/>
</dbReference>
<comment type="caution">
    <text evidence="3">The sequence shown here is derived from an EMBL/GenBank/DDBJ whole genome shotgun (WGS) entry which is preliminary data.</text>
</comment>
<name>A0A401TD50_CHIPU</name>
<protein>
    <recommendedName>
        <fullName evidence="2">Thioredoxin domain-containing protein</fullName>
    </recommendedName>
</protein>
<dbReference type="SUPFAM" id="SSF52833">
    <property type="entry name" value="Thioredoxin-like"/>
    <property type="match status" value="1"/>
</dbReference>